<accession>A0A3B1CEM8</accession>
<reference evidence="4" key="1">
    <citation type="submission" date="2018-06" db="EMBL/GenBank/DDBJ databases">
        <authorList>
            <person name="Zhirakovskaya E."/>
        </authorList>
    </citation>
    <scope>NUCLEOTIDE SEQUENCE</scope>
</reference>
<dbReference type="InterPro" id="IPR001585">
    <property type="entry name" value="TAL/FSA"/>
</dbReference>
<dbReference type="AlphaFoldDB" id="A0A3B1CEM8"/>
<evidence type="ECO:0000256" key="2">
    <source>
        <dbReference type="ARBA" id="ARBA00023270"/>
    </source>
</evidence>
<dbReference type="SUPFAM" id="SSF51569">
    <property type="entry name" value="Aldolase"/>
    <property type="match status" value="1"/>
</dbReference>
<feature type="domain" description="CBS" evidence="3">
    <location>
        <begin position="245"/>
        <end position="295"/>
    </location>
</feature>
<dbReference type="Gene3D" id="3.20.20.70">
    <property type="entry name" value="Aldolase class I"/>
    <property type="match status" value="1"/>
</dbReference>
<dbReference type="PANTHER" id="PTHR10683:SF40">
    <property type="entry name" value="FRUCTOSE-6-PHOSPHATE ALDOLASE 1-RELATED"/>
    <property type="match status" value="1"/>
</dbReference>
<sequence>ELSKIVPVLQIEALGSTADEIISEVHRQDALGLDKNRTVYKIPISLEGVRACKKLTDDGFKVNIHLVYTLQQAYMAMAAGATYVCPLVGRLQDQGQDALSLIQQCVDAVNYYGYDTKIMFSSVRNIEHVRNALNIGAHTITAPWKIIKQMSKNNLTDLGTQQFVEHTRLMTYKVKDIIGNQNPTATADNTISECLVTMTVGKFGAVTIVNENNEPIGFFSDGDLRRLIAEKGGEAVNQKVQDVLTLKKPFSIDENELLFEANKIFQQYPINNIVVTSNNRVVGMIHIQDILGLER</sequence>
<feature type="non-terminal residue" evidence="4">
    <location>
        <position position="1"/>
    </location>
</feature>
<protein>
    <recommendedName>
        <fullName evidence="3">CBS domain-containing protein</fullName>
    </recommendedName>
</protein>
<dbReference type="EMBL" id="UOGD01000224">
    <property type="protein sequence ID" value="VAX22398.1"/>
    <property type="molecule type" value="Genomic_DNA"/>
</dbReference>
<dbReference type="Pfam" id="PF00923">
    <property type="entry name" value="TAL_FSA"/>
    <property type="match status" value="1"/>
</dbReference>
<name>A0A3B1CEM8_9ZZZZ</name>
<organism evidence="4">
    <name type="scientific">hydrothermal vent metagenome</name>
    <dbReference type="NCBI Taxonomy" id="652676"/>
    <lineage>
        <taxon>unclassified sequences</taxon>
        <taxon>metagenomes</taxon>
        <taxon>ecological metagenomes</taxon>
    </lineage>
</organism>
<dbReference type="GO" id="GO:0005975">
    <property type="term" value="P:carbohydrate metabolic process"/>
    <property type="evidence" value="ECO:0007669"/>
    <property type="project" value="InterPro"/>
</dbReference>
<evidence type="ECO:0000313" key="4">
    <source>
        <dbReference type="EMBL" id="VAX22398.1"/>
    </source>
</evidence>
<keyword evidence="2" id="KW-0704">Schiff base</keyword>
<dbReference type="InterPro" id="IPR000644">
    <property type="entry name" value="CBS_dom"/>
</dbReference>
<dbReference type="PROSITE" id="PS51371">
    <property type="entry name" value="CBS"/>
    <property type="match status" value="2"/>
</dbReference>
<keyword evidence="1" id="KW-0129">CBS domain</keyword>
<dbReference type="InterPro" id="IPR013785">
    <property type="entry name" value="Aldolase_TIM"/>
</dbReference>
<dbReference type="CDD" id="cd04604">
    <property type="entry name" value="CBS_pair_SIS_assoc"/>
    <property type="match status" value="1"/>
</dbReference>
<dbReference type="InterPro" id="IPR046342">
    <property type="entry name" value="CBS_dom_sf"/>
</dbReference>
<feature type="domain" description="CBS" evidence="3">
    <location>
        <begin position="178"/>
        <end position="236"/>
    </location>
</feature>
<dbReference type="SUPFAM" id="SSF54631">
    <property type="entry name" value="CBS-domain pair"/>
    <property type="match status" value="1"/>
</dbReference>
<gene>
    <name evidence="4" type="ORF">MNBD_IGNAVI01-1369</name>
</gene>
<dbReference type="PANTHER" id="PTHR10683">
    <property type="entry name" value="TRANSALDOLASE"/>
    <property type="match status" value="1"/>
</dbReference>
<dbReference type="Gene3D" id="3.10.580.10">
    <property type="entry name" value="CBS-domain"/>
    <property type="match status" value="1"/>
</dbReference>
<dbReference type="SMART" id="SM00116">
    <property type="entry name" value="CBS"/>
    <property type="match status" value="2"/>
</dbReference>
<evidence type="ECO:0000256" key="1">
    <source>
        <dbReference type="ARBA" id="ARBA00023122"/>
    </source>
</evidence>
<proteinExistence type="predicted"/>
<evidence type="ECO:0000259" key="3">
    <source>
        <dbReference type="PROSITE" id="PS51371"/>
    </source>
</evidence>
<dbReference type="Pfam" id="PF00571">
    <property type="entry name" value="CBS"/>
    <property type="match status" value="1"/>
</dbReference>